<protein>
    <submittedName>
        <fullName evidence="2">Nucleolar protein 58</fullName>
    </submittedName>
</protein>
<dbReference type="GO" id="GO:0032040">
    <property type="term" value="C:small-subunit processome"/>
    <property type="evidence" value="ECO:0007669"/>
    <property type="project" value="InterPro"/>
</dbReference>
<dbReference type="Pfam" id="PF08156">
    <property type="entry name" value="NOP5NT"/>
    <property type="match status" value="1"/>
</dbReference>
<organism evidence="2 3">
    <name type="scientific">Desmophyllum pertusum</name>
    <dbReference type="NCBI Taxonomy" id="174260"/>
    <lineage>
        <taxon>Eukaryota</taxon>
        <taxon>Metazoa</taxon>
        <taxon>Cnidaria</taxon>
        <taxon>Anthozoa</taxon>
        <taxon>Hexacorallia</taxon>
        <taxon>Scleractinia</taxon>
        <taxon>Caryophylliina</taxon>
        <taxon>Caryophylliidae</taxon>
        <taxon>Desmophyllum</taxon>
    </lineage>
</organism>
<dbReference type="Proteomes" id="UP001163046">
    <property type="component" value="Unassembled WGS sequence"/>
</dbReference>
<gene>
    <name evidence="2" type="primary">NOP58_2</name>
    <name evidence="2" type="ORF">OS493_015013</name>
</gene>
<dbReference type="EMBL" id="MU825403">
    <property type="protein sequence ID" value="KAJ7392067.1"/>
    <property type="molecule type" value="Genomic_DNA"/>
</dbReference>
<dbReference type="InterPro" id="IPR045056">
    <property type="entry name" value="Nop56/Nop58"/>
</dbReference>
<name>A0A9X0D9A3_9CNID</name>
<comment type="caution">
    <text evidence="2">The sequence shown here is derived from an EMBL/GenBank/DDBJ whole genome shotgun (WGS) entry which is preliminary data.</text>
</comment>
<dbReference type="GO" id="GO:0030515">
    <property type="term" value="F:snoRNA binding"/>
    <property type="evidence" value="ECO:0007669"/>
    <property type="project" value="InterPro"/>
</dbReference>
<proteinExistence type="predicted"/>
<sequence length="122" mass="13602">MLVLFETPAGYAIFKLLDEKKLQKIDNLYKDFETPDAASKVCNSYGGRKNEQEPKKGFEEIVAKDIHQELAVADAKLGGVIKEKLSLNCVSNSAVHELMRGIRLQLDSLITGNHHSAFLEDL</sequence>
<feature type="domain" description="Nucleolar protein 58/56 N-terminal" evidence="1">
    <location>
        <begin position="2"/>
        <end position="43"/>
    </location>
</feature>
<evidence type="ECO:0000313" key="2">
    <source>
        <dbReference type="EMBL" id="KAJ7392067.1"/>
    </source>
</evidence>
<keyword evidence="3" id="KW-1185">Reference proteome</keyword>
<dbReference type="PANTHER" id="PTHR10894:SF1">
    <property type="entry name" value="NUCLEOLAR PROTEIN 58"/>
    <property type="match status" value="1"/>
</dbReference>
<dbReference type="PANTHER" id="PTHR10894">
    <property type="entry name" value="NUCLEOLAR PROTEIN 5 NUCLEOLAR PROTEIN NOP5 NOP58"/>
    <property type="match status" value="1"/>
</dbReference>
<accession>A0A9X0D9A3</accession>
<dbReference type="GO" id="GO:0031428">
    <property type="term" value="C:box C/D methylation guide snoRNP complex"/>
    <property type="evidence" value="ECO:0007669"/>
    <property type="project" value="InterPro"/>
</dbReference>
<dbReference type="AlphaFoldDB" id="A0A9X0D9A3"/>
<dbReference type="InterPro" id="IPR012974">
    <property type="entry name" value="NOP58/56_N"/>
</dbReference>
<evidence type="ECO:0000313" key="3">
    <source>
        <dbReference type="Proteomes" id="UP001163046"/>
    </source>
</evidence>
<evidence type="ECO:0000259" key="1">
    <source>
        <dbReference type="Pfam" id="PF08156"/>
    </source>
</evidence>
<reference evidence="2" key="1">
    <citation type="submission" date="2023-01" db="EMBL/GenBank/DDBJ databases">
        <title>Genome assembly of the deep-sea coral Lophelia pertusa.</title>
        <authorList>
            <person name="Herrera S."/>
            <person name="Cordes E."/>
        </authorList>
    </citation>
    <scope>NUCLEOTIDE SEQUENCE</scope>
    <source>
        <strain evidence="2">USNM1676648</strain>
        <tissue evidence="2">Polyp</tissue>
    </source>
</reference>
<dbReference type="OrthoDB" id="6780543at2759"/>